<accession>A0A3L7AW26</accession>
<keyword evidence="1" id="KW-0804">Transcription</keyword>
<gene>
    <name evidence="1" type="ORF">D9V34_02665</name>
</gene>
<sequence length="200" mass="21717">MFPGHLFSTFVGGSDPAETSRISHETAHALLSRVRANPDADILDRLVAYTDNHGIETLAELWATAPARSLPGALWRIYLLRALIRQDPHTSSLIFRRGSEVIPTIDPVIAGAAVPTNVEEITTLADEILRGVFDGDFAIALDRAAAYCRINAAGCVSLANDADPIHPERAEGLTRRALRYSTLGDELAACSKLWRSESLD</sequence>
<dbReference type="Proteomes" id="UP000269438">
    <property type="component" value="Unassembled WGS sequence"/>
</dbReference>
<keyword evidence="2" id="KW-1185">Reference proteome</keyword>
<dbReference type="OrthoDB" id="5188280at2"/>
<comment type="caution">
    <text evidence="1">The sequence shown here is derived from an EMBL/GenBank/DDBJ whole genome shotgun (WGS) entry which is preliminary data.</text>
</comment>
<evidence type="ECO:0000313" key="2">
    <source>
        <dbReference type="Proteomes" id="UP000269438"/>
    </source>
</evidence>
<dbReference type="AlphaFoldDB" id="A0A3L7AW26"/>
<organism evidence="1 2">
    <name type="scientific">Mycetocola lacteus</name>
    <dbReference type="NCBI Taxonomy" id="76637"/>
    <lineage>
        <taxon>Bacteria</taxon>
        <taxon>Bacillati</taxon>
        <taxon>Actinomycetota</taxon>
        <taxon>Actinomycetes</taxon>
        <taxon>Micrococcales</taxon>
        <taxon>Microbacteriaceae</taxon>
        <taxon>Mycetocola</taxon>
    </lineage>
</organism>
<dbReference type="EMBL" id="RCUY01000002">
    <property type="protein sequence ID" value="RLP83730.1"/>
    <property type="molecule type" value="Genomic_DNA"/>
</dbReference>
<protein>
    <submittedName>
        <fullName evidence="1">DNA-directed RNA polymerase subunit beta</fullName>
    </submittedName>
</protein>
<name>A0A3L7AW26_9MICO</name>
<proteinExistence type="predicted"/>
<dbReference type="GO" id="GO:0000428">
    <property type="term" value="C:DNA-directed RNA polymerase complex"/>
    <property type="evidence" value="ECO:0007669"/>
    <property type="project" value="UniProtKB-KW"/>
</dbReference>
<evidence type="ECO:0000313" key="1">
    <source>
        <dbReference type="EMBL" id="RLP83730.1"/>
    </source>
</evidence>
<reference evidence="1 2" key="1">
    <citation type="submission" date="2018-10" db="EMBL/GenBank/DDBJ databases">
        <authorList>
            <person name="Li J."/>
        </authorList>
    </citation>
    <scope>NUCLEOTIDE SEQUENCE [LARGE SCALE GENOMIC DNA]</scope>
    <source>
        <strain evidence="1 2">JCM 11654</strain>
    </source>
</reference>
<keyword evidence="1" id="KW-0240">DNA-directed RNA polymerase</keyword>